<gene>
    <name evidence="6" type="ORF">JOD49_001195</name>
</gene>
<keyword evidence="7" id="KW-1185">Reference proteome</keyword>
<evidence type="ECO:0000313" key="7">
    <source>
        <dbReference type="Proteomes" id="UP000698059"/>
    </source>
</evidence>
<dbReference type="Proteomes" id="UP000698059">
    <property type="component" value="Unassembled WGS sequence"/>
</dbReference>
<dbReference type="InterPro" id="IPR006145">
    <property type="entry name" value="PsdUridine_synth_RsuA/RluA"/>
</dbReference>
<dbReference type="GO" id="GO:0160142">
    <property type="term" value="F:23S rRNA pseudouridine(746) synthase activity"/>
    <property type="evidence" value="ECO:0007669"/>
    <property type="project" value="UniProtKB-EC"/>
</dbReference>
<sequence length="325" mass="36810">MPPPTTSHVPPRRRRAPSQPLPVRDGLNATRVVLPANGDGGEGSPRWETVLDHLVHRFPDDEPRLREKVAAGEVVDHLGRPVTAQTPFAQHARVFLYRDPPVETRVPFEIEILYRDDDLVVVDKPHFLASIPRGAFIAESALVRLRRDLDLPELSPAHRLDRVTAGVLVLTVRPEVRGPYQTLFAERRVTKVYEAVARVDPALDLPRVVRSRIHKERGVMRAFEVPGEPNSESLVELVDTREAVAGTLGLYRLTPHTGKTHQLRLHMNSLGLPILHDNFYPTFYDVRPDDFGRPLQLVSRSIEFVDPLSGEARRFETTRPLQEWS</sequence>
<reference evidence="6 7" key="1">
    <citation type="submission" date="2021-01" db="EMBL/GenBank/DDBJ databases">
        <title>Sequencing the genomes of 1000 actinobacteria strains.</title>
        <authorList>
            <person name="Klenk H.-P."/>
        </authorList>
    </citation>
    <scope>NUCLEOTIDE SEQUENCE [LARGE SCALE GENOMIC DNA]</scope>
    <source>
        <strain evidence="6 7">DSM 46000</strain>
    </source>
</reference>
<dbReference type="EMBL" id="JAFBBO010000001">
    <property type="protein sequence ID" value="MBM7478275.1"/>
    <property type="molecule type" value="Genomic_DNA"/>
</dbReference>
<comment type="caution">
    <text evidence="6">The sequence shown here is derived from an EMBL/GenBank/DDBJ whole genome shotgun (WGS) entry which is preliminary data.</text>
</comment>
<proteinExistence type="predicted"/>
<evidence type="ECO:0000259" key="5">
    <source>
        <dbReference type="Pfam" id="PF00849"/>
    </source>
</evidence>
<dbReference type="Gene3D" id="3.30.2350.10">
    <property type="entry name" value="Pseudouridine synthase"/>
    <property type="match status" value="1"/>
</dbReference>
<dbReference type="RefSeq" id="WP_307822416.1">
    <property type="nucleotide sequence ID" value="NZ_BAAAVF010000023.1"/>
</dbReference>
<evidence type="ECO:0000256" key="3">
    <source>
        <dbReference type="ARBA" id="ARBA00033164"/>
    </source>
</evidence>
<evidence type="ECO:0000256" key="1">
    <source>
        <dbReference type="ARBA" id="ARBA00000073"/>
    </source>
</evidence>
<comment type="catalytic activity">
    <reaction evidence="1">
        <text>a uridine in RNA = a pseudouridine in RNA</text>
        <dbReference type="Rhea" id="RHEA:48348"/>
        <dbReference type="Rhea" id="RHEA-COMP:12068"/>
        <dbReference type="Rhea" id="RHEA-COMP:12069"/>
        <dbReference type="ChEBI" id="CHEBI:65314"/>
        <dbReference type="ChEBI" id="CHEBI:65315"/>
    </reaction>
</comment>
<dbReference type="InterPro" id="IPR020103">
    <property type="entry name" value="PsdUridine_synth_cat_dom_sf"/>
</dbReference>
<feature type="domain" description="Pseudouridine synthase RsuA/RluA-like" evidence="5">
    <location>
        <begin position="118"/>
        <end position="269"/>
    </location>
</feature>
<evidence type="ECO:0000313" key="6">
    <source>
        <dbReference type="EMBL" id="MBM7478275.1"/>
    </source>
</evidence>
<dbReference type="PANTHER" id="PTHR21600">
    <property type="entry name" value="MITOCHONDRIAL RNA PSEUDOURIDINE SYNTHASE"/>
    <property type="match status" value="1"/>
</dbReference>
<evidence type="ECO:0000256" key="2">
    <source>
        <dbReference type="ARBA" id="ARBA00031870"/>
    </source>
</evidence>
<feature type="region of interest" description="Disordered" evidence="4">
    <location>
        <begin position="1"/>
        <end position="45"/>
    </location>
</feature>
<keyword evidence="6" id="KW-0413">Isomerase</keyword>
<accession>A0ABS2LCY1</accession>
<evidence type="ECO:0000256" key="4">
    <source>
        <dbReference type="SAM" id="MobiDB-lite"/>
    </source>
</evidence>
<protein>
    <recommendedName>
        <fullName evidence="2">RNA pseudouridylate synthase</fullName>
    </recommendedName>
    <alternativeName>
        <fullName evidence="3">RNA-uridine isomerase</fullName>
    </alternativeName>
</protein>
<dbReference type="SUPFAM" id="SSF55120">
    <property type="entry name" value="Pseudouridine synthase"/>
    <property type="match status" value="1"/>
</dbReference>
<dbReference type="GO" id="GO:0160151">
    <property type="term" value="F:tRNA pseudouridine(32) synthase activity"/>
    <property type="evidence" value="ECO:0007669"/>
    <property type="project" value="UniProtKB-EC"/>
</dbReference>
<dbReference type="PANTHER" id="PTHR21600:SF84">
    <property type="entry name" value="PSEUDOURIDINE SYNTHASE RSUA_RLUA-LIKE DOMAIN-CONTAINING PROTEIN"/>
    <property type="match status" value="1"/>
</dbReference>
<dbReference type="Pfam" id="PF00849">
    <property type="entry name" value="PseudoU_synth_2"/>
    <property type="match status" value="1"/>
</dbReference>
<organism evidence="6 7">
    <name type="scientific">Oerskovia jenensis</name>
    <dbReference type="NCBI Taxonomy" id="162169"/>
    <lineage>
        <taxon>Bacteria</taxon>
        <taxon>Bacillati</taxon>
        <taxon>Actinomycetota</taxon>
        <taxon>Actinomycetes</taxon>
        <taxon>Micrococcales</taxon>
        <taxon>Cellulomonadaceae</taxon>
        <taxon>Oerskovia</taxon>
    </lineage>
</organism>
<name>A0ABS2LCY1_9CELL</name>
<dbReference type="InterPro" id="IPR050188">
    <property type="entry name" value="RluA_PseudoU_synthase"/>
</dbReference>